<dbReference type="GO" id="GO:0005886">
    <property type="term" value="C:plasma membrane"/>
    <property type="evidence" value="ECO:0007669"/>
    <property type="project" value="UniProtKB-SubCell"/>
</dbReference>
<dbReference type="GO" id="GO:0006869">
    <property type="term" value="P:lipid transport"/>
    <property type="evidence" value="ECO:0007669"/>
    <property type="project" value="UniProtKB-KW"/>
</dbReference>
<protein>
    <recommendedName>
        <fullName evidence="8">Sphingoid long-chain base transporter RSB1</fullName>
    </recommendedName>
</protein>
<keyword evidence="6 10" id="KW-0472">Membrane</keyword>
<feature type="transmembrane region" description="Helical" evidence="10">
    <location>
        <begin position="103"/>
        <end position="123"/>
    </location>
</feature>
<dbReference type="Proteomes" id="UP000094565">
    <property type="component" value="Chromosome 4"/>
</dbReference>
<dbReference type="OrthoDB" id="3358017at2759"/>
<dbReference type="PANTHER" id="PTHR31465:SF9">
    <property type="entry name" value="SPHINGOID LONG-CHAIN BASE TRANSPORTER RSB1"/>
    <property type="match status" value="1"/>
</dbReference>
<name>A0A1B2JH77_PICPA</name>
<dbReference type="GO" id="GO:0000324">
    <property type="term" value="C:fungal-type vacuole"/>
    <property type="evidence" value="ECO:0007669"/>
    <property type="project" value="TreeGrafter"/>
</dbReference>
<keyword evidence="5" id="KW-0813">Transport</keyword>
<feature type="transmembrane region" description="Helical" evidence="10">
    <location>
        <begin position="333"/>
        <end position="354"/>
    </location>
</feature>
<keyword evidence="4 10" id="KW-1133">Transmembrane helix</keyword>
<comment type="subcellular location">
    <subcellularLocation>
        <location evidence="1">Cell membrane</location>
        <topology evidence="1">Multi-pass membrane protein</topology>
    </subcellularLocation>
</comment>
<feature type="region of interest" description="Disordered" evidence="9">
    <location>
        <begin position="373"/>
        <end position="401"/>
    </location>
</feature>
<proteinExistence type="inferred from homology"/>
<gene>
    <name evidence="11" type="primary">RSB1</name>
    <name evidence="11" type="ORF">ATY40_BA7504837</name>
</gene>
<feature type="compositionally biased region" description="Basic and acidic residues" evidence="9">
    <location>
        <begin position="387"/>
        <end position="401"/>
    </location>
</feature>
<feature type="transmembrane region" description="Helical" evidence="10">
    <location>
        <begin position="242"/>
        <end position="262"/>
    </location>
</feature>
<sequence>MTSVPTYTIDTQDLVSQYATLSSVYASATQALLTVSKKYETVSLLRQLDMLSVSEEYLNNEYIYATATESSVRASAASVMAEATAYFQDYQDELSTYGMTPSFGGNLALAIVMGIFFVLSTGLGLYYKQWWFGTCFFFGCGLEFAGYVGRTVSAKDPVLVDPFLDQIISLTLAPAFIMGGIYYMLAKLCSIFGEGHSKLKPMSYAKIFIVCDLVSIVIQAIGGGMAASAAANYENADTGTHIMVAGLAFQVASMTLFFYFWFDMCYSIYKVYKTSENPDDEFNDKFKDIRQRPLFKTFPLAITLSSMFVYVRCIYRVAELSEGWRGHLITEEIYFLILDSLMMCLAIVIMLIYFPGFVFGRDSHIPVKGFRLSKKKKEGSPQPDELLTDKNEHSATDKDSV</sequence>
<dbReference type="Pfam" id="PF04479">
    <property type="entry name" value="RTA1"/>
    <property type="match status" value="1"/>
</dbReference>
<keyword evidence="12" id="KW-1185">Reference proteome</keyword>
<feature type="transmembrane region" description="Helical" evidence="10">
    <location>
        <begin position="297"/>
        <end position="318"/>
    </location>
</feature>
<evidence type="ECO:0000256" key="2">
    <source>
        <dbReference type="ARBA" id="ARBA00009969"/>
    </source>
</evidence>
<evidence type="ECO:0000256" key="5">
    <source>
        <dbReference type="ARBA" id="ARBA00023055"/>
    </source>
</evidence>
<dbReference type="InterPro" id="IPR007568">
    <property type="entry name" value="RTA1"/>
</dbReference>
<comment type="function">
    <text evidence="7">Catalyzes the ATP-dependent translocation of sphingoid long-chain bases (LCBs) from the cytoplasmic site toward the extracytoplasmic side of the membrane (flip-flop). Involved in the establishment of the functional lipid asymmetry of the plasma membrane. Regulates intracellular levels of LCBs, sphingolipid precursors that are growth inhibitory at increased levels.</text>
</comment>
<evidence type="ECO:0000256" key="9">
    <source>
        <dbReference type="SAM" id="MobiDB-lite"/>
    </source>
</evidence>
<evidence type="ECO:0000256" key="6">
    <source>
        <dbReference type="ARBA" id="ARBA00023136"/>
    </source>
</evidence>
<keyword evidence="5" id="KW-0445">Lipid transport</keyword>
<keyword evidence="3 10" id="KW-0812">Transmembrane</keyword>
<feature type="transmembrane region" description="Helical" evidence="10">
    <location>
        <begin position="167"/>
        <end position="186"/>
    </location>
</feature>
<feature type="transmembrane region" description="Helical" evidence="10">
    <location>
        <begin position="207"/>
        <end position="230"/>
    </location>
</feature>
<reference evidence="11 12" key="1">
    <citation type="submission" date="2016-02" db="EMBL/GenBank/DDBJ databases">
        <title>Comparative genomic and transcriptomic foundation for Pichia pastoris.</title>
        <authorList>
            <person name="Love K.R."/>
            <person name="Shah K.A."/>
            <person name="Whittaker C.A."/>
            <person name="Wu J."/>
            <person name="Bartlett M.C."/>
            <person name="Ma D."/>
            <person name="Leeson R.L."/>
            <person name="Priest M."/>
            <person name="Young S.K."/>
            <person name="Love J.C."/>
        </authorList>
    </citation>
    <scope>NUCLEOTIDE SEQUENCE [LARGE SCALE GENOMIC DNA]</scope>
    <source>
        <strain evidence="11 12">ATCC 28485</strain>
    </source>
</reference>
<dbReference type="EMBL" id="CP014587">
    <property type="protein sequence ID" value="ANZ77396.1"/>
    <property type="molecule type" value="Genomic_DNA"/>
</dbReference>
<evidence type="ECO:0000313" key="11">
    <source>
        <dbReference type="EMBL" id="ANZ77396.1"/>
    </source>
</evidence>
<dbReference type="PANTHER" id="PTHR31465">
    <property type="entry name" value="PROTEIN RTA1-RELATED"/>
    <property type="match status" value="1"/>
</dbReference>
<accession>A0A1B2JH77</accession>
<organism evidence="11 12">
    <name type="scientific">Komagataella pastoris</name>
    <name type="common">Yeast</name>
    <name type="synonym">Pichia pastoris</name>
    <dbReference type="NCBI Taxonomy" id="4922"/>
    <lineage>
        <taxon>Eukaryota</taxon>
        <taxon>Fungi</taxon>
        <taxon>Dikarya</taxon>
        <taxon>Ascomycota</taxon>
        <taxon>Saccharomycotina</taxon>
        <taxon>Pichiomycetes</taxon>
        <taxon>Pichiales</taxon>
        <taxon>Pichiaceae</taxon>
        <taxon>Komagataella</taxon>
    </lineage>
</organism>
<evidence type="ECO:0000256" key="3">
    <source>
        <dbReference type="ARBA" id="ARBA00022692"/>
    </source>
</evidence>
<evidence type="ECO:0000256" key="1">
    <source>
        <dbReference type="ARBA" id="ARBA00004651"/>
    </source>
</evidence>
<evidence type="ECO:0000256" key="7">
    <source>
        <dbReference type="ARBA" id="ARBA00037472"/>
    </source>
</evidence>
<dbReference type="AlphaFoldDB" id="A0A1B2JH77"/>
<evidence type="ECO:0000256" key="8">
    <source>
        <dbReference type="ARBA" id="ARBA00041117"/>
    </source>
</evidence>
<evidence type="ECO:0000256" key="4">
    <source>
        <dbReference type="ARBA" id="ARBA00022989"/>
    </source>
</evidence>
<comment type="similarity">
    <text evidence="2">Belongs to the lipid-translocating exporter (LTE) (TC 9.A.26.1) family.</text>
</comment>
<evidence type="ECO:0000313" key="12">
    <source>
        <dbReference type="Proteomes" id="UP000094565"/>
    </source>
</evidence>
<evidence type="ECO:0000256" key="10">
    <source>
        <dbReference type="SAM" id="Phobius"/>
    </source>
</evidence>
<feature type="transmembrane region" description="Helical" evidence="10">
    <location>
        <begin position="130"/>
        <end position="147"/>
    </location>
</feature>